<dbReference type="Pfam" id="PF10419">
    <property type="entry name" value="TFIIIC_sub6"/>
    <property type="match status" value="1"/>
</dbReference>
<proteinExistence type="predicted"/>
<feature type="compositionally biased region" description="Polar residues" evidence="1">
    <location>
        <begin position="1"/>
        <end position="15"/>
    </location>
</feature>
<feature type="region of interest" description="Disordered" evidence="1">
    <location>
        <begin position="350"/>
        <end position="448"/>
    </location>
</feature>
<dbReference type="Proteomes" id="UP000294003">
    <property type="component" value="Unassembled WGS sequence"/>
</dbReference>
<accession>A0ABY0H0T3</accession>
<dbReference type="Gene3D" id="2.60.40.4370">
    <property type="match status" value="1"/>
</dbReference>
<evidence type="ECO:0000259" key="2">
    <source>
        <dbReference type="Pfam" id="PF10419"/>
    </source>
</evidence>
<feature type="region of interest" description="Disordered" evidence="1">
    <location>
        <begin position="1"/>
        <end position="27"/>
    </location>
</feature>
<feature type="compositionally biased region" description="Basic and acidic residues" evidence="1">
    <location>
        <begin position="225"/>
        <end position="237"/>
    </location>
</feature>
<dbReference type="EMBL" id="QJNS01000236">
    <property type="protein sequence ID" value="RYO81896.1"/>
    <property type="molecule type" value="Genomic_DNA"/>
</dbReference>
<keyword evidence="4" id="KW-1185">Reference proteome</keyword>
<feature type="compositionally biased region" description="Low complexity" evidence="1">
    <location>
        <begin position="184"/>
        <end position="193"/>
    </location>
</feature>
<feature type="compositionally biased region" description="Acidic residues" evidence="1">
    <location>
        <begin position="433"/>
        <end position="448"/>
    </location>
</feature>
<feature type="region of interest" description="Disordered" evidence="1">
    <location>
        <begin position="223"/>
        <end position="266"/>
    </location>
</feature>
<feature type="region of interest" description="Disordered" evidence="1">
    <location>
        <begin position="173"/>
        <end position="204"/>
    </location>
</feature>
<feature type="domain" description="Transcription factor TFIIIC triple barrel" evidence="2">
    <location>
        <begin position="31"/>
        <end position="225"/>
    </location>
</feature>
<sequence>MTSTQIAQGAPQTARPTAKDESEWEYEYSTTETETFYVTLDLSTADFTAPHKNIISNVRTDYHGNRLTEAERIRRRYAQVSPFNSEGEDEVGQGGAQQQLDESRAAAEEEASAPGGNRGDEEEPDASASAEEFSAEKVQIMELHSPNPVISYKGRVYEGQWSRHVGTELLLTRHDGGSEGEDGSGSSSSSSNPNPNPNTLPALRHLDNGVDLLAASCARITVTQREPERREDTEEGRRRRARLSLPEEREAMATRIPPPETAKPSRARLDQAHFLARLIALKKRKGETDEVAVLANGYSRNLVKRSRPRKGGRGTPGRGGGRGGGRRRRGAETGLSDHAAFLQNYQYTAQVRDDGLPDSTPTPRHWDDLRGAEPGADGVGAGSGSEDENAMREDDNTMMEVDEDDESGSTGDEGSGAEDDEEEESGSDTSGPSDDEDSEAEEMDVDEG</sequence>
<organism evidence="3 4">
    <name type="scientific">Monosporascus cannonballus</name>
    <dbReference type="NCBI Taxonomy" id="155416"/>
    <lineage>
        <taxon>Eukaryota</taxon>
        <taxon>Fungi</taxon>
        <taxon>Dikarya</taxon>
        <taxon>Ascomycota</taxon>
        <taxon>Pezizomycotina</taxon>
        <taxon>Sordariomycetes</taxon>
        <taxon>Xylariomycetidae</taxon>
        <taxon>Xylariales</taxon>
        <taxon>Xylariales incertae sedis</taxon>
        <taxon>Monosporascus</taxon>
    </lineage>
</organism>
<protein>
    <recommendedName>
        <fullName evidence="2">Transcription factor TFIIIC triple barrel domain-containing protein</fullName>
    </recommendedName>
</protein>
<reference evidence="3 4" key="1">
    <citation type="submission" date="2018-06" db="EMBL/GenBank/DDBJ databases">
        <title>Complete Genomes of Monosporascus.</title>
        <authorList>
            <person name="Robinson A.J."/>
            <person name="Natvig D.O."/>
        </authorList>
    </citation>
    <scope>NUCLEOTIDE SEQUENCE [LARGE SCALE GENOMIC DNA]</scope>
    <source>
        <strain evidence="3 4">CBS 609.92</strain>
    </source>
</reference>
<feature type="region of interest" description="Disordered" evidence="1">
    <location>
        <begin position="302"/>
        <end position="331"/>
    </location>
</feature>
<evidence type="ECO:0000256" key="1">
    <source>
        <dbReference type="SAM" id="MobiDB-lite"/>
    </source>
</evidence>
<gene>
    <name evidence="3" type="ORF">DL762_006878</name>
</gene>
<dbReference type="InterPro" id="IPR019481">
    <property type="entry name" value="TFIIIC_triple_barrel"/>
</dbReference>
<feature type="region of interest" description="Disordered" evidence="1">
    <location>
        <begin position="81"/>
        <end position="132"/>
    </location>
</feature>
<evidence type="ECO:0000313" key="3">
    <source>
        <dbReference type="EMBL" id="RYO81896.1"/>
    </source>
</evidence>
<feature type="compositionally biased region" description="Acidic residues" evidence="1">
    <location>
        <begin position="396"/>
        <end position="407"/>
    </location>
</feature>
<feature type="compositionally biased region" description="Basic residues" evidence="1">
    <location>
        <begin position="302"/>
        <end position="312"/>
    </location>
</feature>
<feature type="compositionally biased region" description="Gly residues" evidence="1">
    <location>
        <begin position="313"/>
        <end position="323"/>
    </location>
</feature>
<feature type="compositionally biased region" description="Acidic residues" evidence="1">
    <location>
        <begin position="415"/>
        <end position="426"/>
    </location>
</feature>
<evidence type="ECO:0000313" key="4">
    <source>
        <dbReference type="Proteomes" id="UP000294003"/>
    </source>
</evidence>
<name>A0ABY0H0T3_9PEZI</name>
<comment type="caution">
    <text evidence="3">The sequence shown here is derived from an EMBL/GenBank/DDBJ whole genome shotgun (WGS) entry which is preliminary data.</text>
</comment>